<accession>A0A261SUP3</accession>
<protein>
    <recommendedName>
        <fullName evidence="4">DUF4375 domain-containing protein</fullName>
    </recommendedName>
</protein>
<gene>
    <name evidence="2" type="ORF">CEG14_02235</name>
</gene>
<evidence type="ECO:0000313" key="3">
    <source>
        <dbReference type="Proteomes" id="UP000217005"/>
    </source>
</evidence>
<feature type="chain" id="PRO_5012288956" description="DUF4375 domain-containing protein" evidence="1">
    <location>
        <begin position="32"/>
        <end position="358"/>
    </location>
</feature>
<dbReference type="EMBL" id="NEVL01000001">
    <property type="protein sequence ID" value="OZI40600.1"/>
    <property type="molecule type" value="Genomic_DNA"/>
</dbReference>
<sequence>MAVSGFGITSRGVWGLLAFALAGATPAVVQAQAAPSVTAPAGTRIVVPHTPPRAKRIFDAADRSSRLMDRWNDTRIAAAVEPGLVEALQARGCALGRDPARYFVPAYRAYYDTLRAGFIEQARADRASPQQQAQMAPLLWAVAQLDEAQYQEVLDWFTSAGTREARQYYDLFTAIGDLQSGGLAPGSRDPVYVMLFDFKEAVAAGGLTQPVTAAIRRLDAAQADAFQTVDRNARPTEARRAQWDGLLRWFAANGQALSGELFNHTLSQQQRDAMIGFNHGRYTAAIAAGVSALQAWRAREQAGQPPAGNKELAGREIDLYFGKPMNSYPADTATEPLAWLRTQSARYLEQHKAALCPG</sequence>
<keyword evidence="1" id="KW-0732">Signal</keyword>
<evidence type="ECO:0000256" key="1">
    <source>
        <dbReference type="SAM" id="SignalP"/>
    </source>
</evidence>
<dbReference type="RefSeq" id="WP_094824716.1">
    <property type="nucleotide sequence ID" value="NZ_NEVL01000001.1"/>
</dbReference>
<evidence type="ECO:0000313" key="2">
    <source>
        <dbReference type="EMBL" id="OZI40600.1"/>
    </source>
</evidence>
<reference evidence="2 3" key="1">
    <citation type="submission" date="2017-05" db="EMBL/GenBank/DDBJ databases">
        <title>Complete and WGS of Bordetella genogroups.</title>
        <authorList>
            <person name="Spilker T."/>
            <person name="LiPuma J."/>
        </authorList>
    </citation>
    <scope>NUCLEOTIDE SEQUENCE [LARGE SCALE GENOMIC DNA]</scope>
    <source>
        <strain evidence="2 3">AU17610</strain>
    </source>
</reference>
<comment type="caution">
    <text evidence="2">The sequence shown here is derived from an EMBL/GenBank/DDBJ whole genome shotgun (WGS) entry which is preliminary data.</text>
</comment>
<proteinExistence type="predicted"/>
<name>A0A261SUP3_9BORD</name>
<dbReference type="OrthoDB" id="8477685at2"/>
<dbReference type="AlphaFoldDB" id="A0A261SUP3"/>
<dbReference type="Proteomes" id="UP000217005">
    <property type="component" value="Unassembled WGS sequence"/>
</dbReference>
<evidence type="ECO:0008006" key="4">
    <source>
        <dbReference type="Google" id="ProtNLM"/>
    </source>
</evidence>
<feature type="signal peptide" evidence="1">
    <location>
        <begin position="1"/>
        <end position="31"/>
    </location>
</feature>
<organism evidence="2 3">
    <name type="scientific">Bordetella genomosp. 1</name>
    <dbReference type="NCBI Taxonomy" id="1395607"/>
    <lineage>
        <taxon>Bacteria</taxon>
        <taxon>Pseudomonadati</taxon>
        <taxon>Pseudomonadota</taxon>
        <taxon>Betaproteobacteria</taxon>
        <taxon>Burkholderiales</taxon>
        <taxon>Alcaligenaceae</taxon>
        <taxon>Bordetella</taxon>
    </lineage>
</organism>